<protein>
    <submittedName>
        <fullName evidence="1">Arachidonate 5-lipoxygenase-like</fullName>
    </submittedName>
</protein>
<dbReference type="PROSITE" id="PS51393">
    <property type="entry name" value="LIPOXYGENASE_3"/>
    <property type="match status" value="1"/>
</dbReference>
<feature type="non-terminal residue" evidence="1">
    <location>
        <position position="603"/>
    </location>
</feature>
<proteinExistence type="predicted"/>
<evidence type="ECO:0000313" key="1">
    <source>
        <dbReference type="EMBL" id="CAB4003626.1"/>
    </source>
</evidence>
<keyword evidence="2" id="KW-1185">Reference proteome</keyword>
<dbReference type="Gene3D" id="3.10.450.60">
    <property type="match status" value="1"/>
</dbReference>
<dbReference type="GO" id="GO:0034440">
    <property type="term" value="P:lipid oxidation"/>
    <property type="evidence" value="ECO:0007669"/>
    <property type="project" value="InterPro"/>
</dbReference>
<organism evidence="1 2">
    <name type="scientific">Paramuricea clavata</name>
    <name type="common">Red gorgonian</name>
    <name type="synonym">Violescent sea-whip</name>
    <dbReference type="NCBI Taxonomy" id="317549"/>
    <lineage>
        <taxon>Eukaryota</taxon>
        <taxon>Metazoa</taxon>
        <taxon>Cnidaria</taxon>
        <taxon>Anthozoa</taxon>
        <taxon>Octocorallia</taxon>
        <taxon>Malacalcyonacea</taxon>
        <taxon>Plexauridae</taxon>
        <taxon>Paramuricea</taxon>
    </lineage>
</organism>
<evidence type="ECO:0000313" key="2">
    <source>
        <dbReference type="Proteomes" id="UP001152795"/>
    </source>
</evidence>
<dbReference type="InterPro" id="IPR000907">
    <property type="entry name" value="LipOase"/>
</dbReference>
<sequence length="603" mass="68346">MTNWFLWGGLAPLTPSIAIPPYVQDFGAKQMFASTRKKKAQQITCSPNVPDHVVTTKGGLIVVFLELKKMQVERHYTFFARLARYESFGPIWLLNSLRPFKNIELTAFLIDTKSQQTFAESDKSFNLLPMAKYMKYPSQELPFRDIIYEEAWQSDDVFTQQRLAGLNTMSLRKMTIEDFNQDFVNKAYDWDAAMKQALGKKSTFSEMINSGKVFILDYKLLYGLDNSEDYTERNTTDRREMRGSRSPFCTFVVADVGGVKQLKPVAIQTDLSSDSPVVSPIDGSKWLMAKEEIQRADITYAEIIEHLLKTHFLMEPICVIMRRTLSFFHPLHQIFKWHCRGLFVTNSLGIQALLNPGEFLHKLFAIGHVGGVELLKKAYPSMSWADTEFDKNLEKRGVDSVDELPYFPYRDDGLLIWKEVGDFAGDYVRLYYQKDEDVKQDTELRNFANQLSADGTGKNGGIGQLNTQPIDNRVISTENFSLSLYTYIISNFSDGGTPVVQCGVVRYSLPWGQYSDDGPPRGGPPATRGPGQFAPPPCPPLSAALCVSYVYGLASTVTKFGHEGEQLVLRNLEFRLAKLTPFTLQSVKPNDYRVFHFFSNVIG</sequence>
<accession>A0A6S7HGK2</accession>
<comment type="caution">
    <text evidence="1">The sequence shown here is derived from an EMBL/GenBank/DDBJ whole genome shotgun (WGS) entry which is preliminary data.</text>
</comment>
<dbReference type="PANTHER" id="PTHR11771">
    <property type="entry name" value="LIPOXYGENASE"/>
    <property type="match status" value="1"/>
</dbReference>
<name>A0A6S7HGK2_PARCT</name>
<dbReference type="GO" id="GO:0046872">
    <property type="term" value="F:metal ion binding"/>
    <property type="evidence" value="ECO:0007669"/>
    <property type="project" value="InterPro"/>
</dbReference>
<dbReference type="PRINTS" id="PR00087">
    <property type="entry name" value="LIPOXYGENASE"/>
</dbReference>
<dbReference type="Pfam" id="PF00305">
    <property type="entry name" value="Lipoxygenase"/>
    <property type="match status" value="1"/>
</dbReference>
<dbReference type="InterPro" id="IPR036226">
    <property type="entry name" value="LipOase_C_sf"/>
</dbReference>
<dbReference type="GO" id="GO:0016702">
    <property type="term" value="F:oxidoreductase activity, acting on single donors with incorporation of molecular oxygen, incorporation of two atoms of oxygen"/>
    <property type="evidence" value="ECO:0007669"/>
    <property type="project" value="InterPro"/>
</dbReference>
<dbReference type="InterPro" id="IPR013819">
    <property type="entry name" value="LipOase_C"/>
</dbReference>
<dbReference type="AlphaFoldDB" id="A0A6S7HGK2"/>
<dbReference type="OrthoDB" id="407298at2759"/>
<dbReference type="SUPFAM" id="SSF48484">
    <property type="entry name" value="Lipoxigenase"/>
    <property type="match status" value="1"/>
</dbReference>
<reference evidence="1" key="1">
    <citation type="submission" date="2020-04" db="EMBL/GenBank/DDBJ databases">
        <authorList>
            <person name="Alioto T."/>
            <person name="Alioto T."/>
            <person name="Gomez Garrido J."/>
        </authorList>
    </citation>
    <scope>NUCLEOTIDE SEQUENCE</scope>
    <source>
        <strain evidence="1">A484AB</strain>
    </source>
</reference>
<dbReference type="Proteomes" id="UP001152795">
    <property type="component" value="Unassembled WGS sequence"/>
</dbReference>
<dbReference type="EMBL" id="CACRXK020004683">
    <property type="protein sequence ID" value="CAB4003626.1"/>
    <property type="molecule type" value="Genomic_DNA"/>
</dbReference>
<gene>
    <name evidence="1" type="ORF">PACLA_8A002690</name>
</gene>
<dbReference type="Gene3D" id="1.20.245.10">
    <property type="entry name" value="Lipoxygenase-1, Domain 5"/>
    <property type="match status" value="1"/>
</dbReference>